<evidence type="ECO:0000256" key="4">
    <source>
        <dbReference type="ARBA" id="ARBA00022695"/>
    </source>
</evidence>
<dbReference type="GO" id="GO:0005524">
    <property type="term" value="F:ATP binding"/>
    <property type="evidence" value="ECO:0007669"/>
    <property type="project" value="UniProtKB-KW"/>
</dbReference>
<dbReference type="GO" id="GO:0042245">
    <property type="term" value="P:RNA repair"/>
    <property type="evidence" value="ECO:0007669"/>
    <property type="project" value="UniProtKB-KW"/>
</dbReference>
<keyword evidence="5" id="KW-0479">Metal-binding</keyword>
<keyword evidence="2 14" id="KW-0808">Transferase</keyword>
<dbReference type="SUPFAM" id="SSF81891">
    <property type="entry name" value="Poly A polymerase C-terminal region-like"/>
    <property type="match status" value="1"/>
</dbReference>
<feature type="domain" description="Poly A polymerase head" evidence="11">
    <location>
        <begin position="22"/>
        <end position="149"/>
    </location>
</feature>
<gene>
    <name evidence="14" type="ORF">MNB_SV-5-141</name>
</gene>
<dbReference type="CDD" id="cd00077">
    <property type="entry name" value="HDc"/>
    <property type="match status" value="1"/>
</dbReference>
<dbReference type="InterPro" id="IPR043519">
    <property type="entry name" value="NT_sf"/>
</dbReference>
<proteinExistence type="predicted"/>
<evidence type="ECO:0000256" key="1">
    <source>
        <dbReference type="ARBA" id="ARBA00001946"/>
    </source>
</evidence>
<feature type="domain" description="tRNA nucleotidyltransferase/poly(A) polymerase RNA and SrmB- binding" evidence="13">
    <location>
        <begin position="178"/>
        <end position="237"/>
    </location>
</feature>
<keyword evidence="8" id="KW-0067">ATP-binding</keyword>
<keyword evidence="4 14" id="KW-0548">Nucleotidyltransferase</keyword>
<name>A0A1W1ECM4_9ZZZZ</name>
<evidence type="ECO:0000256" key="5">
    <source>
        <dbReference type="ARBA" id="ARBA00022723"/>
    </source>
</evidence>
<dbReference type="GO" id="GO:0008033">
    <property type="term" value="P:tRNA processing"/>
    <property type="evidence" value="ECO:0007669"/>
    <property type="project" value="UniProtKB-KW"/>
</dbReference>
<evidence type="ECO:0000313" key="14">
    <source>
        <dbReference type="EMBL" id="SFZ97771.1"/>
    </source>
</evidence>
<evidence type="ECO:0000256" key="8">
    <source>
        <dbReference type="ARBA" id="ARBA00022840"/>
    </source>
</evidence>
<evidence type="ECO:0000256" key="6">
    <source>
        <dbReference type="ARBA" id="ARBA00022741"/>
    </source>
</evidence>
<dbReference type="EC" id="2.7.7.72" evidence="14"/>
<dbReference type="CDD" id="cd05398">
    <property type="entry name" value="NT_ClassII-CCAase"/>
    <property type="match status" value="1"/>
</dbReference>
<evidence type="ECO:0000259" key="12">
    <source>
        <dbReference type="Pfam" id="PF01966"/>
    </source>
</evidence>
<evidence type="ECO:0000256" key="7">
    <source>
        <dbReference type="ARBA" id="ARBA00022800"/>
    </source>
</evidence>
<dbReference type="Pfam" id="PF12627">
    <property type="entry name" value="PolyA_pol_RNAbd"/>
    <property type="match status" value="1"/>
</dbReference>
<dbReference type="GO" id="GO:0004810">
    <property type="term" value="F:CCA tRNA nucleotidyltransferase activity"/>
    <property type="evidence" value="ECO:0007669"/>
    <property type="project" value="UniProtKB-EC"/>
</dbReference>
<reference evidence="14" key="1">
    <citation type="submission" date="2016-10" db="EMBL/GenBank/DDBJ databases">
        <authorList>
            <person name="de Groot N.N."/>
        </authorList>
    </citation>
    <scope>NUCLEOTIDE SEQUENCE</scope>
</reference>
<evidence type="ECO:0000259" key="13">
    <source>
        <dbReference type="Pfam" id="PF12627"/>
    </source>
</evidence>
<comment type="cofactor">
    <cofactor evidence="1">
        <name>Mg(2+)</name>
        <dbReference type="ChEBI" id="CHEBI:18420"/>
    </cofactor>
</comment>
<keyword evidence="7" id="KW-0692">RNA repair</keyword>
<dbReference type="InterPro" id="IPR032828">
    <property type="entry name" value="PolyA_RNA-bd"/>
</dbReference>
<sequence length="464" mass="53151">MYLPDIIKKISKKLQEHNAKAVVVGGSVRDHFLNIAVKDYDIEVYGLGSMDELEEILLKYGSVNIVGKSFGVLKFTYNNEEYDFSFPRVEEKVTKGHKGFDVAVDGSMSFKEASKRRDFTINAMGYDIEEKTFLDPFDGRKDMKLNILRHIDDESFVEDPLRVYRAVQFVARFSYVLADETKKLCKYMVKMNMLDELPKERVYSEFKKLLLKAKKPSIGFEILRELEVLKYFPELKALIAVPQNPKWHPEGDVWVHTLMCIDVMSSICRSECPHPDNKKQKLKLMFAILCHDFGKPSTTAYDKVSGCIRSIGHEVAGLEPTKSFIYRLTDEHDFIKSVLPLVKYHMQPSLFFKNGSKSGAIRRLATKVNIEELVLVAKADFLGRTSKEAMKGVYEAGDWLLERAKNLKVQNRALDNLLQGRDLISLGLKPSAEFKIILDEVYELQLDGILTTKEEALTYVKKNL</sequence>
<dbReference type="Gene3D" id="3.30.460.10">
    <property type="entry name" value="Beta Polymerase, domain 2"/>
    <property type="match status" value="1"/>
</dbReference>
<evidence type="ECO:0000256" key="3">
    <source>
        <dbReference type="ARBA" id="ARBA00022694"/>
    </source>
</evidence>
<dbReference type="AlphaFoldDB" id="A0A1W1ECM4"/>
<dbReference type="Pfam" id="PF01966">
    <property type="entry name" value="HD"/>
    <property type="match status" value="1"/>
</dbReference>
<keyword evidence="9" id="KW-0460">Magnesium</keyword>
<dbReference type="PANTHER" id="PTHR47545:SF1">
    <property type="entry name" value="MULTIFUNCTIONAL CCA PROTEIN"/>
    <property type="match status" value="1"/>
</dbReference>
<keyword evidence="6" id="KW-0547">Nucleotide-binding</keyword>
<dbReference type="InterPro" id="IPR003607">
    <property type="entry name" value="HD/PDEase_dom"/>
</dbReference>
<evidence type="ECO:0000256" key="2">
    <source>
        <dbReference type="ARBA" id="ARBA00022679"/>
    </source>
</evidence>
<feature type="domain" description="HD" evidence="12">
    <location>
        <begin position="254"/>
        <end position="380"/>
    </location>
</feature>
<evidence type="ECO:0000259" key="11">
    <source>
        <dbReference type="Pfam" id="PF01743"/>
    </source>
</evidence>
<dbReference type="Pfam" id="PF01743">
    <property type="entry name" value="PolyA_pol"/>
    <property type="match status" value="1"/>
</dbReference>
<dbReference type="InterPro" id="IPR002646">
    <property type="entry name" value="PolA_pol_head_dom"/>
</dbReference>
<evidence type="ECO:0000256" key="10">
    <source>
        <dbReference type="ARBA" id="ARBA00022884"/>
    </source>
</evidence>
<keyword evidence="10" id="KW-0694">RNA-binding</keyword>
<dbReference type="GO" id="GO:0003723">
    <property type="term" value="F:RNA binding"/>
    <property type="evidence" value="ECO:0007669"/>
    <property type="project" value="UniProtKB-KW"/>
</dbReference>
<dbReference type="InterPro" id="IPR006674">
    <property type="entry name" value="HD_domain"/>
</dbReference>
<dbReference type="SUPFAM" id="SSF81301">
    <property type="entry name" value="Nucleotidyltransferase"/>
    <property type="match status" value="1"/>
</dbReference>
<protein>
    <submittedName>
        <fullName evidence="14">tRNA nucleotidyltransferase</fullName>
        <ecNumber evidence="14">2.7.7.72</ecNumber>
    </submittedName>
</protein>
<keyword evidence="3" id="KW-0819">tRNA processing</keyword>
<dbReference type="Gene3D" id="1.10.3090.10">
    <property type="entry name" value="cca-adding enzyme, domain 2"/>
    <property type="match status" value="1"/>
</dbReference>
<dbReference type="GO" id="GO:0046872">
    <property type="term" value="F:metal ion binding"/>
    <property type="evidence" value="ECO:0007669"/>
    <property type="project" value="UniProtKB-KW"/>
</dbReference>
<dbReference type="InterPro" id="IPR050124">
    <property type="entry name" value="tRNA_CCA-adding_enzyme"/>
</dbReference>
<dbReference type="PANTHER" id="PTHR47545">
    <property type="entry name" value="MULTIFUNCTIONAL CCA PROTEIN"/>
    <property type="match status" value="1"/>
</dbReference>
<accession>A0A1W1ECM4</accession>
<organism evidence="14">
    <name type="scientific">hydrothermal vent metagenome</name>
    <dbReference type="NCBI Taxonomy" id="652676"/>
    <lineage>
        <taxon>unclassified sequences</taxon>
        <taxon>metagenomes</taxon>
        <taxon>ecological metagenomes</taxon>
    </lineage>
</organism>
<dbReference type="EMBL" id="FPKX01000020">
    <property type="protein sequence ID" value="SFZ97771.1"/>
    <property type="molecule type" value="Genomic_DNA"/>
</dbReference>
<evidence type="ECO:0000256" key="9">
    <source>
        <dbReference type="ARBA" id="ARBA00022842"/>
    </source>
</evidence>